<dbReference type="Gene3D" id="2.40.110.10">
    <property type="entry name" value="Butyryl-CoA Dehydrogenase, subunit A, domain 2"/>
    <property type="match status" value="1"/>
</dbReference>
<dbReference type="SUPFAM" id="SSF56645">
    <property type="entry name" value="Acyl-CoA dehydrogenase NM domain-like"/>
    <property type="match status" value="1"/>
</dbReference>
<reference evidence="7 8" key="1">
    <citation type="submission" date="2017-05" db="EMBL/GenBank/DDBJ databases">
        <authorList>
            <person name="Varghese N."/>
            <person name="Submissions S."/>
        </authorList>
    </citation>
    <scope>NUCLEOTIDE SEQUENCE [LARGE SCALE GENOMIC DNA]</scope>
    <source>
        <strain evidence="7 8">DSM 29506</strain>
    </source>
</reference>
<evidence type="ECO:0000256" key="3">
    <source>
        <dbReference type="ARBA" id="ARBA00022827"/>
    </source>
</evidence>
<dbReference type="GO" id="GO:0050660">
    <property type="term" value="F:flavin adenine dinucleotide binding"/>
    <property type="evidence" value="ECO:0007669"/>
    <property type="project" value="InterPro"/>
</dbReference>
<dbReference type="AlphaFoldDB" id="A0A521FPX7"/>
<accession>A0A521FPX7</accession>
<evidence type="ECO:0000256" key="1">
    <source>
        <dbReference type="ARBA" id="ARBA00001974"/>
    </source>
</evidence>
<dbReference type="InterPro" id="IPR037069">
    <property type="entry name" value="AcylCoA_DH/ox_N_sf"/>
</dbReference>
<dbReference type="PANTHER" id="PTHR43292">
    <property type="entry name" value="ACYL-COA DEHYDROGENASE"/>
    <property type="match status" value="1"/>
</dbReference>
<dbReference type="Proteomes" id="UP000316030">
    <property type="component" value="Unassembled WGS sequence"/>
</dbReference>
<sequence length="380" mass="41000">MLHELPLSAIPAGDEAVRAEVRAFALAETAGMTPAQKARSWMGFSADFSRKMAERGWLGLSIRKEYGGQEAGFFRRFVIVEELLAAGAPVSAHWIADRQSGPLIQRFGSEEQKQRYLPGICAGQSFFCIGMSEPNSGSDLASVRSRAEKVDGGWKLNGQKIWTTNAPRSHYMIALVRTSGKAEDRHKGLSQFVIDLKSPGISVREIRDLAGDAHFSEVFFEDVFLPDDTLIGDEGSGWAQVTAELAFERSGPERILSSIVLLQGWLDWLRGQPAANPAGVGRMMAHLAVLRELTVAVTARLAAGESPAVEAALVKDLGTTFEQELPSQVLDALAADPAVEPPADLLAAAAYVAQVSPSYSLRGGTREILRGMIARGLGLR</sequence>
<dbReference type="Gene3D" id="1.20.140.10">
    <property type="entry name" value="Butyryl-CoA Dehydrogenase, subunit A, domain 3"/>
    <property type="match status" value="1"/>
</dbReference>
<keyword evidence="4" id="KW-0560">Oxidoreductase</keyword>
<dbReference type="InterPro" id="IPR006091">
    <property type="entry name" value="Acyl-CoA_Oxase/DH_mid-dom"/>
</dbReference>
<keyword evidence="3" id="KW-0274">FAD</keyword>
<dbReference type="InterPro" id="IPR052161">
    <property type="entry name" value="Mycobact_Acyl-CoA_DH"/>
</dbReference>
<dbReference type="RefSeq" id="WP_142494845.1">
    <property type="nucleotide sequence ID" value="NZ_FXTO01000042.1"/>
</dbReference>
<name>A0A521FPX7_9RHOB</name>
<dbReference type="InterPro" id="IPR006089">
    <property type="entry name" value="Acyl-CoA_DH_CS"/>
</dbReference>
<keyword evidence="8" id="KW-1185">Reference proteome</keyword>
<dbReference type="EMBL" id="FXTO01000042">
    <property type="protein sequence ID" value="SMO98229.1"/>
    <property type="molecule type" value="Genomic_DNA"/>
</dbReference>
<evidence type="ECO:0000259" key="6">
    <source>
        <dbReference type="Pfam" id="PF02771"/>
    </source>
</evidence>
<evidence type="ECO:0000256" key="2">
    <source>
        <dbReference type="ARBA" id="ARBA00022630"/>
    </source>
</evidence>
<dbReference type="InterPro" id="IPR013786">
    <property type="entry name" value="AcylCoA_DH/ox_N"/>
</dbReference>
<dbReference type="PANTHER" id="PTHR43292:SF4">
    <property type="entry name" value="ACYL-COA DEHYDROGENASE FADE34"/>
    <property type="match status" value="1"/>
</dbReference>
<dbReference type="Gene3D" id="1.10.540.10">
    <property type="entry name" value="Acyl-CoA dehydrogenase/oxidase, N-terminal domain"/>
    <property type="match status" value="1"/>
</dbReference>
<comment type="cofactor">
    <cofactor evidence="1">
        <name>FAD</name>
        <dbReference type="ChEBI" id="CHEBI:57692"/>
    </cofactor>
</comment>
<organism evidence="7 8">
    <name type="scientific">Thalassovita litoralis</name>
    <dbReference type="NCBI Taxonomy" id="1010611"/>
    <lineage>
        <taxon>Bacteria</taxon>
        <taxon>Pseudomonadati</taxon>
        <taxon>Pseudomonadota</taxon>
        <taxon>Alphaproteobacteria</taxon>
        <taxon>Rhodobacterales</taxon>
        <taxon>Roseobacteraceae</taxon>
        <taxon>Thalassovita</taxon>
    </lineage>
</organism>
<protein>
    <submittedName>
        <fullName evidence="7">Acyl-CoA dehydrogenase</fullName>
    </submittedName>
</protein>
<evidence type="ECO:0000259" key="5">
    <source>
        <dbReference type="Pfam" id="PF02770"/>
    </source>
</evidence>
<feature type="domain" description="Acyl-CoA dehydrogenase/oxidase N-terminal" evidence="6">
    <location>
        <begin position="15"/>
        <end position="124"/>
    </location>
</feature>
<dbReference type="OrthoDB" id="9780544at2"/>
<feature type="domain" description="Acyl-CoA oxidase/dehydrogenase middle" evidence="5">
    <location>
        <begin position="128"/>
        <end position="223"/>
    </location>
</feature>
<keyword evidence="2" id="KW-0285">Flavoprotein</keyword>
<dbReference type="GO" id="GO:0005886">
    <property type="term" value="C:plasma membrane"/>
    <property type="evidence" value="ECO:0007669"/>
    <property type="project" value="TreeGrafter"/>
</dbReference>
<dbReference type="FunFam" id="2.40.110.10:FF:000011">
    <property type="entry name" value="Acyl-CoA dehydrogenase FadE34"/>
    <property type="match status" value="1"/>
</dbReference>
<evidence type="ECO:0000256" key="4">
    <source>
        <dbReference type="ARBA" id="ARBA00023002"/>
    </source>
</evidence>
<gene>
    <name evidence="7" type="ORF">SAMN06265173_1427</name>
</gene>
<evidence type="ECO:0000313" key="8">
    <source>
        <dbReference type="Proteomes" id="UP000316030"/>
    </source>
</evidence>
<dbReference type="InterPro" id="IPR009100">
    <property type="entry name" value="AcylCoA_DH/oxidase_NM_dom_sf"/>
</dbReference>
<dbReference type="InterPro" id="IPR046373">
    <property type="entry name" value="Acyl-CoA_Oxase/DH_mid-dom_sf"/>
</dbReference>
<evidence type="ECO:0000313" key="7">
    <source>
        <dbReference type="EMBL" id="SMO98229.1"/>
    </source>
</evidence>
<dbReference type="GO" id="GO:0003995">
    <property type="term" value="F:acyl-CoA dehydrogenase activity"/>
    <property type="evidence" value="ECO:0007669"/>
    <property type="project" value="InterPro"/>
</dbReference>
<dbReference type="Pfam" id="PF02771">
    <property type="entry name" value="Acyl-CoA_dh_N"/>
    <property type="match status" value="1"/>
</dbReference>
<dbReference type="Pfam" id="PF02770">
    <property type="entry name" value="Acyl-CoA_dh_M"/>
    <property type="match status" value="1"/>
</dbReference>
<dbReference type="PROSITE" id="PS00072">
    <property type="entry name" value="ACYL_COA_DH_1"/>
    <property type="match status" value="1"/>
</dbReference>
<proteinExistence type="predicted"/>